<dbReference type="PANTHER" id="PTHR19375">
    <property type="entry name" value="HEAT SHOCK PROTEIN 70KDA"/>
    <property type="match status" value="1"/>
</dbReference>
<dbReference type="PROSITE" id="PS00108">
    <property type="entry name" value="PROTEIN_KINASE_ST"/>
    <property type="match status" value="1"/>
</dbReference>
<name>A0ABR2KDS1_9EUKA</name>
<proteinExistence type="predicted"/>
<dbReference type="InterPro" id="IPR011009">
    <property type="entry name" value="Kinase-like_dom_sf"/>
</dbReference>
<dbReference type="Gene3D" id="1.10.510.10">
    <property type="entry name" value="Transferase(Phosphotransferase) domain 1"/>
    <property type="match status" value="1"/>
</dbReference>
<feature type="domain" description="Protein kinase" evidence="6">
    <location>
        <begin position="16"/>
        <end position="296"/>
    </location>
</feature>
<keyword evidence="2 4" id="KW-0547">Nucleotide-binding</keyword>
<dbReference type="InterPro" id="IPR017441">
    <property type="entry name" value="Protein_kinase_ATP_BS"/>
</dbReference>
<sequence>MMENSIRRFELDINYFEKGKKLGKGGFGHVFMAHEKINKRILAAKILNYNESDKEAKTYIYREIEIMMFANHPTIIKFYGYTTNDFNDENNVTILMEYTKNGSLASILEKIHKNEKPEFFTNTKKQMILAGIVCGMKYLHSCNIIHRDIKPGNILLDENYKPRITDFGLSKYFDHNQSKKQTMHGGTLEYMAPEVIEEDPYGIKADVYSFGILLYQVITELVPYPELENGKIKPFRFSQLVVNYNYRPKFDKAKNIKESLKNLMVRCWSANPDERPSFTEIFNKLTKYDSKDNCFLDDVNIDEFNEYIKAITSINDPIQNLINKIEQIENDNAILRSKNLNLSIDKKKLQQYIDQIKNEKEKLQRQITKLQSKSNASYDSSTFSNSSNSEELSNCIIHQPIITKSQIMEKATIDRSKPILGIDLGTSYSTIGIARNNFKGKPEINIISNYSCISSNLSVVCIVDGKIYVGEEAMKKSSKYPKNLIYDTKRMLGKKYDDPLIQKYKKSWTFDIVPSKEREILIKVDNKYYEPYQISGMILIELMNLANSQLDDQTNQAIITIPAYFSKEQIDDTKKAAKYANIELIELLKEPLAATYFYSFKNKEFKTSDEKSDILIYDFGGGTLDVSYVEINKNSFNILATAGDPNLGGQDFTNSIFELISPKLDEIYHSEWQKNSKFVKNVREQCEKAKIHFTASTDFEFYFEIQSNQTKSKERAFEYRLCRDEFHIKAKPLFDRCMNPVHEILNQIDKDTHQIDDLILVGGSSYLPIIGNKLYELTNKRAYHGVSAVESVAYGACIKGLSYLK</sequence>
<keyword evidence="3 4" id="KW-0067">ATP-binding</keyword>
<dbReference type="InterPro" id="IPR001245">
    <property type="entry name" value="Ser-Thr/Tyr_kinase_cat_dom"/>
</dbReference>
<accession>A0ABR2KDS1</accession>
<dbReference type="Gene3D" id="3.90.640.10">
    <property type="entry name" value="Actin, Chain A, domain 4"/>
    <property type="match status" value="1"/>
</dbReference>
<dbReference type="Pfam" id="PF00069">
    <property type="entry name" value="Pkinase"/>
    <property type="match status" value="1"/>
</dbReference>
<dbReference type="InterPro" id="IPR008271">
    <property type="entry name" value="Ser/Thr_kinase_AS"/>
</dbReference>
<dbReference type="Proteomes" id="UP001470230">
    <property type="component" value="Unassembled WGS sequence"/>
</dbReference>
<dbReference type="InterPro" id="IPR013126">
    <property type="entry name" value="Hsp_70_fam"/>
</dbReference>
<feature type="coiled-coil region" evidence="5">
    <location>
        <begin position="318"/>
        <end position="376"/>
    </location>
</feature>
<dbReference type="EMBL" id="JAPFFF010000005">
    <property type="protein sequence ID" value="KAK8889255.1"/>
    <property type="molecule type" value="Genomic_DNA"/>
</dbReference>
<protein>
    <recommendedName>
        <fullName evidence="6">Protein kinase domain-containing protein</fullName>
    </recommendedName>
</protein>
<keyword evidence="5" id="KW-0175">Coiled coil</keyword>
<dbReference type="SMART" id="SM00220">
    <property type="entry name" value="S_TKc"/>
    <property type="match status" value="1"/>
</dbReference>
<evidence type="ECO:0000256" key="3">
    <source>
        <dbReference type="ARBA" id="ARBA00022840"/>
    </source>
</evidence>
<evidence type="ECO:0000256" key="1">
    <source>
        <dbReference type="ARBA" id="ARBA00022527"/>
    </source>
</evidence>
<feature type="binding site" evidence="4">
    <location>
        <position position="45"/>
    </location>
    <ligand>
        <name>ATP</name>
        <dbReference type="ChEBI" id="CHEBI:30616"/>
    </ligand>
</feature>
<evidence type="ECO:0000313" key="8">
    <source>
        <dbReference type="Proteomes" id="UP001470230"/>
    </source>
</evidence>
<dbReference type="InterPro" id="IPR000719">
    <property type="entry name" value="Prot_kinase_dom"/>
</dbReference>
<keyword evidence="1" id="KW-0418">Kinase</keyword>
<dbReference type="PROSITE" id="PS00107">
    <property type="entry name" value="PROTEIN_KINASE_ATP"/>
    <property type="match status" value="1"/>
</dbReference>
<reference evidence="7 8" key="1">
    <citation type="submission" date="2024-04" db="EMBL/GenBank/DDBJ databases">
        <title>Tritrichomonas musculus Genome.</title>
        <authorList>
            <person name="Alves-Ferreira E."/>
            <person name="Grigg M."/>
            <person name="Lorenzi H."/>
            <person name="Galac M."/>
        </authorList>
    </citation>
    <scope>NUCLEOTIDE SEQUENCE [LARGE SCALE GENOMIC DNA]</scope>
    <source>
        <strain evidence="7 8">EAF2021</strain>
    </source>
</reference>
<dbReference type="PRINTS" id="PR00301">
    <property type="entry name" value="HEATSHOCK70"/>
</dbReference>
<dbReference type="PROSITE" id="PS50011">
    <property type="entry name" value="PROTEIN_KINASE_DOM"/>
    <property type="match status" value="1"/>
</dbReference>
<evidence type="ECO:0000256" key="4">
    <source>
        <dbReference type="PROSITE-ProRule" id="PRU10141"/>
    </source>
</evidence>
<evidence type="ECO:0000313" key="7">
    <source>
        <dbReference type="EMBL" id="KAK8889255.1"/>
    </source>
</evidence>
<keyword evidence="1" id="KW-0723">Serine/threonine-protein kinase</keyword>
<comment type="caution">
    <text evidence="7">The sequence shown here is derived from an EMBL/GenBank/DDBJ whole genome shotgun (WGS) entry which is preliminary data.</text>
</comment>
<evidence type="ECO:0000256" key="5">
    <source>
        <dbReference type="SAM" id="Coils"/>
    </source>
</evidence>
<evidence type="ECO:0000259" key="6">
    <source>
        <dbReference type="PROSITE" id="PS50011"/>
    </source>
</evidence>
<gene>
    <name evidence="7" type="ORF">M9Y10_034001</name>
</gene>
<keyword evidence="1" id="KW-0808">Transferase</keyword>
<dbReference type="SUPFAM" id="SSF53067">
    <property type="entry name" value="Actin-like ATPase domain"/>
    <property type="match status" value="2"/>
</dbReference>
<dbReference type="PRINTS" id="PR00109">
    <property type="entry name" value="TYRKINASE"/>
</dbReference>
<dbReference type="Gene3D" id="3.30.420.40">
    <property type="match status" value="2"/>
</dbReference>
<dbReference type="InterPro" id="IPR043129">
    <property type="entry name" value="ATPase_NBD"/>
</dbReference>
<dbReference type="SUPFAM" id="SSF56112">
    <property type="entry name" value="Protein kinase-like (PK-like)"/>
    <property type="match status" value="1"/>
</dbReference>
<dbReference type="PROSITE" id="PS00297">
    <property type="entry name" value="HSP70_1"/>
    <property type="match status" value="1"/>
</dbReference>
<organism evidence="7 8">
    <name type="scientific">Tritrichomonas musculus</name>
    <dbReference type="NCBI Taxonomy" id="1915356"/>
    <lineage>
        <taxon>Eukaryota</taxon>
        <taxon>Metamonada</taxon>
        <taxon>Parabasalia</taxon>
        <taxon>Tritrichomonadida</taxon>
        <taxon>Tritrichomonadidae</taxon>
        <taxon>Tritrichomonas</taxon>
    </lineage>
</organism>
<evidence type="ECO:0000256" key="2">
    <source>
        <dbReference type="ARBA" id="ARBA00022741"/>
    </source>
</evidence>
<dbReference type="Pfam" id="PF00012">
    <property type="entry name" value="HSP70"/>
    <property type="match status" value="1"/>
</dbReference>
<dbReference type="InterPro" id="IPR018181">
    <property type="entry name" value="Heat_shock_70_CS"/>
</dbReference>
<keyword evidence="8" id="KW-1185">Reference proteome</keyword>